<feature type="compositionally biased region" description="Polar residues" evidence="3">
    <location>
        <begin position="431"/>
        <end position="450"/>
    </location>
</feature>
<feature type="compositionally biased region" description="Basic and acidic residues" evidence="3">
    <location>
        <begin position="529"/>
        <end position="544"/>
    </location>
</feature>
<feature type="transmembrane region" description="Helical" evidence="4">
    <location>
        <begin position="647"/>
        <end position="665"/>
    </location>
</feature>
<keyword evidence="2" id="KW-1003">Cell membrane</keyword>
<feature type="transmembrane region" description="Helical" evidence="4">
    <location>
        <begin position="332"/>
        <end position="354"/>
    </location>
</feature>
<keyword evidence="4" id="KW-1133">Transmembrane helix</keyword>
<evidence type="ECO:0000256" key="5">
    <source>
        <dbReference type="SAM" id="SignalP"/>
    </source>
</evidence>
<dbReference type="InterPro" id="IPR000757">
    <property type="entry name" value="Beta-glucanase-like"/>
</dbReference>
<name>A0A093XJH8_TALMA</name>
<evidence type="ECO:0000256" key="4">
    <source>
        <dbReference type="SAM" id="Phobius"/>
    </source>
</evidence>
<feature type="domain" description="GH16" evidence="6">
    <location>
        <begin position="102"/>
        <end position="260"/>
    </location>
</feature>
<accession>A0A093XJH8</accession>
<keyword evidence="4" id="KW-0812">Transmembrane</keyword>
<dbReference type="GO" id="GO:0005975">
    <property type="term" value="P:carbohydrate metabolic process"/>
    <property type="evidence" value="ECO:0007669"/>
    <property type="project" value="InterPro"/>
</dbReference>
<dbReference type="SUPFAM" id="SSF49899">
    <property type="entry name" value="Concanavalin A-like lectins/glucanases"/>
    <property type="match status" value="1"/>
</dbReference>
<feature type="transmembrane region" description="Helical" evidence="4">
    <location>
        <begin position="605"/>
        <end position="626"/>
    </location>
</feature>
<dbReference type="InterPro" id="IPR013320">
    <property type="entry name" value="ConA-like_dom_sf"/>
</dbReference>
<keyword evidence="4" id="KW-0472">Membrane</keyword>
<feature type="transmembrane region" description="Helical" evidence="4">
    <location>
        <begin position="799"/>
        <end position="820"/>
    </location>
</feature>
<evidence type="ECO:0000256" key="1">
    <source>
        <dbReference type="ARBA" id="ARBA00004609"/>
    </source>
</evidence>
<feature type="region of interest" description="Disordered" evidence="3">
    <location>
        <begin position="529"/>
        <end position="551"/>
    </location>
</feature>
<dbReference type="CDD" id="cd00413">
    <property type="entry name" value="Glyco_hydrolase_16"/>
    <property type="match status" value="1"/>
</dbReference>
<dbReference type="PANTHER" id="PTHR38121:SF2">
    <property type="entry name" value="ACYLTRANSFERASE 3 DOMAIN-CONTAINING PROTEIN"/>
    <property type="match status" value="1"/>
</dbReference>
<feature type="compositionally biased region" description="Basic and acidic residues" evidence="3">
    <location>
        <begin position="389"/>
        <end position="400"/>
    </location>
</feature>
<dbReference type="GO" id="GO:0004553">
    <property type="term" value="F:hydrolase activity, hydrolyzing O-glycosyl compounds"/>
    <property type="evidence" value="ECO:0007669"/>
    <property type="project" value="InterPro"/>
</dbReference>
<protein>
    <recommendedName>
        <fullName evidence="6">GH16 domain-containing protein</fullName>
    </recommendedName>
</protein>
<reference evidence="7" key="2">
    <citation type="journal article" date="2014" name="PLoS Genet.">
        <title>Signature gene expression reveals novel clues to the molecular mechanisms of dimorphic transition in Penicillium marneffei.</title>
        <authorList>
            <person name="Yang E."/>
            <person name="Wang G."/>
            <person name="Cai J."/>
            <person name="Woo P.C."/>
            <person name="Lau S.K."/>
            <person name="Yuen K.-Y."/>
            <person name="Chow W.-N."/>
            <person name="Lin X."/>
        </authorList>
    </citation>
    <scope>NUCLEOTIDE SEQUENCE</scope>
    <source>
        <strain evidence="7">PM1</strain>
    </source>
</reference>
<organism evidence="7">
    <name type="scientific">Talaromyces marneffei PM1</name>
    <dbReference type="NCBI Taxonomy" id="1077442"/>
    <lineage>
        <taxon>Eukaryota</taxon>
        <taxon>Fungi</taxon>
        <taxon>Dikarya</taxon>
        <taxon>Ascomycota</taxon>
        <taxon>Pezizomycotina</taxon>
        <taxon>Eurotiomycetes</taxon>
        <taxon>Eurotiomycetidae</taxon>
        <taxon>Eurotiales</taxon>
        <taxon>Trichocomaceae</taxon>
        <taxon>Talaromyces</taxon>
        <taxon>Talaromyces sect. Talaromyces</taxon>
    </lineage>
</organism>
<dbReference type="Gene3D" id="2.60.120.200">
    <property type="match status" value="1"/>
</dbReference>
<comment type="subcellular location">
    <subcellularLocation>
        <location evidence="1">Cell membrane</location>
        <topology evidence="1">Lipid-anchor</topology>
        <topology evidence="1">GPI-anchor</topology>
    </subcellularLocation>
</comment>
<feature type="compositionally biased region" description="Polar residues" evidence="3">
    <location>
        <begin position="401"/>
        <end position="410"/>
    </location>
</feature>
<feature type="compositionally biased region" description="Basic and acidic residues" evidence="3">
    <location>
        <begin position="411"/>
        <end position="421"/>
    </location>
</feature>
<proteinExistence type="predicted"/>
<feature type="compositionally biased region" description="Low complexity" evidence="3">
    <location>
        <begin position="1002"/>
        <end position="1018"/>
    </location>
</feature>
<dbReference type="AlphaFoldDB" id="A0A093XJH8"/>
<dbReference type="eggNOG" id="ENOG502QU2I">
    <property type="taxonomic scope" value="Eukaryota"/>
</dbReference>
<dbReference type="GO" id="GO:0005886">
    <property type="term" value="C:plasma membrane"/>
    <property type="evidence" value="ECO:0007669"/>
    <property type="project" value="UniProtKB-SubCell"/>
</dbReference>
<comment type="caution">
    <text evidence="7">The sequence shown here is derived from an EMBL/GenBank/DDBJ whole genome shotgun (WGS) entry which is preliminary data.</text>
</comment>
<feature type="region of interest" description="Disordered" evidence="3">
    <location>
        <begin position="994"/>
        <end position="1025"/>
    </location>
</feature>
<dbReference type="EMBL" id="JPOX01000023">
    <property type="protein sequence ID" value="KFX45393.1"/>
    <property type="molecule type" value="Genomic_DNA"/>
</dbReference>
<feature type="transmembrane region" description="Helical" evidence="4">
    <location>
        <begin position="561"/>
        <end position="585"/>
    </location>
</feature>
<feature type="signal peptide" evidence="5">
    <location>
        <begin position="1"/>
        <end position="22"/>
    </location>
</feature>
<feature type="transmembrane region" description="Helical" evidence="4">
    <location>
        <begin position="755"/>
        <end position="779"/>
    </location>
</feature>
<keyword evidence="5" id="KW-0732">Signal</keyword>
<evidence type="ECO:0000259" key="6">
    <source>
        <dbReference type="Pfam" id="PF00722"/>
    </source>
</evidence>
<reference key="1">
    <citation type="journal article" date="2014" name="PLoS Genet.">
        <title>Signature Gene Expression Reveals Novel Clues to the Molecular Mechanisms of Dimorphic Transition in Penicillium marneffei.</title>
        <authorList>
            <person name="Yang E."/>
            <person name="Wang G."/>
            <person name="Cai J."/>
            <person name="Woo P.C."/>
            <person name="Lau S.K."/>
            <person name="Yuen K.-Y."/>
            <person name="Chow W.-N."/>
            <person name="Lin X."/>
        </authorList>
    </citation>
    <scope>NUCLEOTIDE SEQUENCE [LARGE SCALE GENOMIC DNA]</scope>
    <source>
        <strain>PM1</strain>
    </source>
</reference>
<feature type="transmembrane region" description="Helical" evidence="4">
    <location>
        <begin position="891"/>
        <end position="911"/>
    </location>
</feature>
<evidence type="ECO:0000256" key="3">
    <source>
        <dbReference type="SAM" id="MobiDB-lite"/>
    </source>
</evidence>
<dbReference type="HOGENOM" id="CLU_297715_0_0_1"/>
<evidence type="ECO:0000313" key="7">
    <source>
        <dbReference type="EMBL" id="KFX45393.1"/>
    </source>
</evidence>
<evidence type="ECO:0000256" key="2">
    <source>
        <dbReference type="ARBA" id="ARBA00022475"/>
    </source>
</evidence>
<gene>
    <name evidence="7" type="ORF">GQ26_0230520</name>
</gene>
<dbReference type="PANTHER" id="PTHR38121">
    <property type="entry name" value="GH16 DOMAIN-CONTAINING PROTEIN"/>
    <property type="match status" value="1"/>
</dbReference>
<dbReference type="Pfam" id="PF00722">
    <property type="entry name" value="Glyco_hydro_16"/>
    <property type="match status" value="1"/>
</dbReference>
<feature type="region of interest" description="Disordered" evidence="3">
    <location>
        <begin position="373"/>
        <end position="450"/>
    </location>
</feature>
<sequence>MFPSAWRGLLFAFLVVLKTAQGATITTNVEDCGCGFYDENADLYFTDSTIVYFNESSSIPSDFVVEEFEHRYDRGWNNMYRMGAAVDNVQITRDVTAKNLTSLELSCHPPEKEHLVVGSSIRTSRQDIFFGSFRTTLRPARQWSLGSVISMNLVHNQTESWQIDVMNTDNRNQSWVDMLMRGQFANTWLGRNFTNLTAEGLNPWMYTEYRVDWTRDSINYYIGDVLRTSYNTSVNSSIPSTPAPLKFQHWSTGNKYTSQGPPISTNLANIGYTRLFFNSSTWNETTRTAYDQRCSTQKACNMNDLSLRGSSHFEPESLDPWKQYQPPYRIRWAPLIIDIVFAAVFLVLTGKTLWRRFTWHKLMIFLGVHERDPPKPRSFDAPPPSTASMDRDSQTNRDSADTGSNSPVSHNNEHPNIHRNESFNTLPPYKGSQTPLPQYQSPAVSRRPSLSNMAGNSFAYPVSINGTIQVESSRVTSRAASRAPSLHTGSIVDYSTTPGQEVQATGVTKVEDNSEKNKEVVKTEAVPVAKDEQTKPGEAGKDGKPAAGAAAASAKPPRVDYLAGFISISALLVTVNHFGLTYFGAVIMPGNSPHYQSETIARKTFATYFLDPLWIGPFLMISTRFLSSNYIRTGKLDNMAQKIVARPFRLLTPVASIAFLEYFLMDAGALNWLEYLPSVTWSDWPFTAITLNPGTFISEIIQLAFLIPNAAPMITTNYSTGVLWTIPVQLQGAWQTLLGLIMIRQIKTPWKRFSFYFFCTIMHWYALSWGSYYYVGILLADLDLTYKYKQKWLYPRPWLYWPVLILMACTAIGAFSIDLVTQHNGINYAQIEYGWHPDPKTGNSLAQENSAPYPDYFIPRLNAFLATITMQGVVEISPTLQKMLSVKVLQWLFPHIFSIYLIHGFVMWSVGSWAMISMFSHGYPYWLCTLVTAIVCYGTLFAVLPILTPPIEALGKGFTQRLWQFASSEPVERKPTTYPFGEEFLTTRDQLENSSKPGSLNGVSPSPAPSSSGGVTVVNEKDVSGKGKEVDLTVRELKNGRIMEHVNEF</sequence>
<feature type="chain" id="PRO_5001889020" description="GH16 domain-containing protein" evidence="5">
    <location>
        <begin position="23"/>
        <end position="1049"/>
    </location>
</feature>
<feature type="transmembrane region" description="Helical" evidence="4">
    <location>
        <begin position="923"/>
        <end position="947"/>
    </location>
</feature>